<organism evidence="1 2">
    <name type="scientific">Polaribacter haliotis</name>
    <dbReference type="NCBI Taxonomy" id="1888915"/>
    <lineage>
        <taxon>Bacteria</taxon>
        <taxon>Pseudomonadati</taxon>
        <taxon>Bacteroidota</taxon>
        <taxon>Flavobacteriia</taxon>
        <taxon>Flavobacteriales</taxon>
        <taxon>Flavobacteriaceae</taxon>
    </lineage>
</organism>
<dbReference type="OrthoDB" id="9848146at2"/>
<accession>A0A7L8AF40</accession>
<proteinExistence type="predicted"/>
<evidence type="ECO:0000313" key="1">
    <source>
        <dbReference type="EMBL" id="QOD60628.1"/>
    </source>
</evidence>
<reference evidence="1 2" key="1">
    <citation type="journal article" date="2016" name="Int. J. Syst. Evol. Microbiol.">
        <title>Polaribacter haliotis sp. nov., isolated from the gut of abalone Haliotis discus hannai.</title>
        <authorList>
            <person name="Kim Y.O."/>
            <person name="Park I.S."/>
            <person name="Park S."/>
            <person name="Nam B.H."/>
            <person name="Park J.M."/>
            <person name="Kim D.G."/>
            <person name="Yoon J.H."/>
        </authorList>
    </citation>
    <scope>NUCLEOTIDE SEQUENCE [LARGE SCALE GENOMIC DNA]</scope>
    <source>
        <strain evidence="1 2">KCTC 52418</strain>
    </source>
</reference>
<sequence>MQDNKKKIQGNNDFWDIKKAGNRLLWRFSEDKNGKMQNFTPNDADKLALKSVLSFINKQTSGIIERHNVYAKLYIMQLVGDIRRHGTTVFNDSVFAELSHKLSKPLELYYTTFYEDLASNQLNRLAEGTFTTKEGEAIVMDYQRFKDTFPLDLVKSKINDRMIATLHRRS</sequence>
<dbReference type="EMBL" id="CP061813">
    <property type="protein sequence ID" value="QOD60628.1"/>
    <property type="molecule type" value="Genomic_DNA"/>
</dbReference>
<keyword evidence="2" id="KW-1185">Reference proteome</keyword>
<dbReference type="AlphaFoldDB" id="A0A7L8AF40"/>
<dbReference type="KEGG" id="phal:H9I45_15010"/>
<dbReference type="RefSeq" id="WP_088354322.1">
    <property type="nucleotide sequence ID" value="NZ_CP061813.1"/>
</dbReference>
<name>A0A7L8AF40_9FLAO</name>
<gene>
    <name evidence="1" type="ORF">H9I45_15010</name>
</gene>
<dbReference type="Proteomes" id="UP000516764">
    <property type="component" value="Chromosome"/>
</dbReference>
<evidence type="ECO:0000313" key="2">
    <source>
        <dbReference type="Proteomes" id="UP000516764"/>
    </source>
</evidence>
<protein>
    <submittedName>
        <fullName evidence="1">Uncharacterized protein</fullName>
    </submittedName>
</protein>